<sequence length="59" mass="6640">MTSLNISLEDQRYGCVILHRVISTGFARLTTFRVARERVKFDSISATGFCKGSWIDSTP</sequence>
<comment type="caution">
    <text evidence="1">The sequence shown here is derived from an EMBL/GenBank/DDBJ whole genome shotgun (WGS) entry which is preliminary data.</text>
</comment>
<protein>
    <submittedName>
        <fullName evidence="1">Uncharacterized protein</fullName>
    </submittedName>
</protein>
<dbReference type="AlphaFoldDB" id="A0A8T0UKS1"/>
<reference evidence="1" key="1">
    <citation type="submission" date="2020-05" db="EMBL/GenBank/DDBJ databases">
        <title>WGS assembly of Panicum virgatum.</title>
        <authorList>
            <person name="Lovell J.T."/>
            <person name="Jenkins J."/>
            <person name="Shu S."/>
            <person name="Juenger T.E."/>
            <person name="Schmutz J."/>
        </authorList>
    </citation>
    <scope>NUCLEOTIDE SEQUENCE</scope>
    <source>
        <strain evidence="1">AP13</strain>
    </source>
</reference>
<evidence type="ECO:0000313" key="2">
    <source>
        <dbReference type="Proteomes" id="UP000823388"/>
    </source>
</evidence>
<accession>A0A8T0UKS1</accession>
<organism evidence="1 2">
    <name type="scientific">Panicum virgatum</name>
    <name type="common">Blackwell switchgrass</name>
    <dbReference type="NCBI Taxonomy" id="38727"/>
    <lineage>
        <taxon>Eukaryota</taxon>
        <taxon>Viridiplantae</taxon>
        <taxon>Streptophyta</taxon>
        <taxon>Embryophyta</taxon>
        <taxon>Tracheophyta</taxon>
        <taxon>Spermatophyta</taxon>
        <taxon>Magnoliopsida</taxon>
        <taxon>Liliopsida</taxon>
        <taxon>Poales</taxon>
        <taxon>Poaceae</taxon>
        <taxon>PACMAD clade</taxon>
        <taxon>Panicoideae</taxon>
        <taxon>Panicodae</taxon>
        <taxon>Paniceae</taxon>
        <taxon>Panicinae</taxon>
        <taxon>Panicum</taxon>
        <taxon>Panicum sect. Hiantes</taxon>
    </lineage>
</organism>
<evidence type="ECO:0000313" key="1">
    <source>
        <dbReference type="EMBL" id="KAG2624681.1"/>
    </source>
</evidence>
<gene>
    <name evidence="1" type="ORF">PVAP13_3KG362227</name>
</gene>
<proteinExistence type="predicted"/>
<name>A0A8T0UKS1_PANVG</name>
<dbReference type="Proteomes" id="UP000823388">
    <property type="component" value="Chromosome 3K"/>
</dbReference>
<keyword evidence="2" id="KW-1185">Reference proteome</keyword>
<dbReference type="EMBL" id="CM029041">
    <property type="protein sequence ID" value="KAG2624681.1"/>
    <property type="molecule type" value="Genomic_DNA"/>
</dbReference>